<dbReference type="InterPro" id="IPR044822">
    <property type="entry name" value="Myb_DNA-bind_4"/>
</dbReference>
<proteinExistence type="predicted"/>
<dbReference type="Proteomes" id="UP000078542">
    <property type="component" value="Unassembled WGS sequence"/>
</dbReference>
<dbReference type="Pfam" id="PF13837">
    <property type="entry name" value="Myb_DNA-bind_4"/>
    <property type="match status" value="1"/>
</dbReference>
<organism evidence="2 3">
    <name type="scientific">Cyphomyrmex costatus</name>
    <dbReference type="NCBI Taxonomy" id="456900"/>
    <lineage>
        <taxon>Eukaryota</taxon>
        <taxon>Metazoa</taxon>
        <taxon>Ecdysozoa</taxon>
        <taxon>Arthropoda</taxon>
        <taxon>Hexapoda</taxon>
        <taxon>Insecta</taxon>
        <taxon>Pterygota</taxon>
        <taxon>Neoptera</taxon>
        <taxon>Endopterygota</taxon>
        <taxon>Hymenoptera</taxon>
        <taxon>Apocrita</taxon>
        <taxon>Aculeata</taxon>
        <taxon>Formicoidea</taxon>
        <taxon>Formicidae</taxon>
        <taxon>Myrmicinae</taxon>
        <taxon>Cyphomyrmex</taxon>
    </lineage>
</organism>
<dbReference type="AlphaFoldDB" id="A0A151II12"/>
<reference evidence="2 3" key="1">
    <citation type="submission" date="2016-03" db="EMBL/GenBank/DDBJ databases">
        <title>Cyphomyrmex costatus WGS genome.</title>
        <authorList>
            <person name="Nygaard S."/>
            <person name="Hu H."/>
            <person name="Boomsma J."/>
            <person name="Zhang G."/>
        </authorList>
    </citation>
    <scope>NUCLEOTIDE SEQUENCE [LARGE SCALE GENOMIC DNA]</scope>
    <source>
        <strain evidence="2">MS0001</strain>
        <tissue evidence="2">Whole body</tissue>
    </source>
</reference>
<feature type="domain" description="Myb/SANT-like DNA-binding" evidence="1">
    <location>
        <begin position="70"/>
        <end position="126"/>
    </location>
</feature>
<dbReference type="EMBL" id="KQ977545">
    <property type="protein sequence ID" value="KYN02051.1"/>
    <property type="molecule type" value="Genomic_DNA"/>
</dbReference>
<name>A0A151II12_9HYME</name>
<sequence>MEQQLHEFPVLLEDKNEILTLFLNEEDMAKASQDSTFLLNLIAKEQNKNNNNEPIKSIDLTHDENAVDQNNAAEMKETNAAYNITALQCSSKMSGLKRTYKNITDLNKKSGNNRNTWAFFSVMDSLFGDKASIKPPAIATSEGPSDPNEKESLLSTVSSLESKGKILYLYING</sequence>
<evidence type="ECO:0000313" key="3">
    <source>
        <dbReference type="Proteomes" id="UP000078542"/>
    </source>
</evidence>
<gene>
    <name evidence="2" type="ORF">ALC62_07167</name>
</gene>
<dbReference type="PANTHER" id="PTHR47595:SF1">
    <property type="entry name" value="MYB_SANT-LIKE DNA-BINDING DOMAIN-CONTAINING PROTEIN"/>
    <property type="match status" value="1"/>
</dbReference>
<accession>A0A151II12</accession>
<keyword evidence="3" id="KW-1185">Reference proteome</keyword>
<protein>
    <recommendedName>
        <fullName evidence="1">Myb/SANT-like DNA-binding domain-containing protein</fullName>
    </recommendedName>
</protein>
<evidence type="ECO:0000259" key="1">
    <source>
        <dbReference type="Pfam" id="PF13837"/>
    </source>
</evidence>
<dbReference type="PANTHER" id="PTHR47595">
    <property type="entry name" value="HEAT SHOCK 70 KDA PROTEIN 14"/>
    <property type="match status" value="1"/>
</dbReference>
<evidence type="ECO:0000313" key="2">
    <source>
        <dbReference type="EMBL" id="KYN02051.1"/>
    </source>
</evidence>